<protein>
    <recommendedName>
        <fullName evidence="5">Secreted protein</fullName>
    </recommendedName>
</protein>
<keyword evidence="2" id="KW-0732">Signal</keyword>
<evidence type="ECO:0000256" key="2">
    <source>
        <dbReference type="SAM" id="SignalP"/>
    </source>
</evidence>
<feature type="region of interest" description="Disordered" evidence="1">
    <location>
        <begin position="137"/>
        <end position="171"/>
    </location>
</feature>
<proteinExistence type="predicted"/>
<dbReference type="AlphaFoldDB" id="A0A4R1HKX0"/>
<evidence type="ECO:0000313" key="4">
    <source>
        <dbReference type="Proteomes" id="UP000295560"/>
    </source>
</evidence>
<organism evidence="3 4">
    <name type="scientific">Pseudonocardia endophytica</name>
    <dbReference type="NCBI Taxonomy" id="401976"/>
    <lineage>
        <taxon>Bacteria</taxon>
        <taxon>Bacillati</taxon>
        <taxon>Actinomycetota</taxon>
        <taxon>Actinomycetes</taxon>
        <taxon>Pseudonocardiales</taxon>
        <taxon>Pseudonocardiaceae</taxon>
        <taxon>Pseudonocardia</taxon>
    </lineage>
</organism>
<accession>A0A4R1HKX0</accession>
<keyword evidence="4" id="KW-1185">Reference proteome</keyword>
<feature type="compositionally biased region" description="Basic and acidic residues" evidence="1">
    <location>
        <begin position="137"/>
        <end position="154"/>
    </location>
</feature>
<feature type="signal peptide" evidence="2">
    <location>
        <begin position="1"/>
        <end position="32"/>
    </location>
</feature>
<evidence type="ECO:0000313" key="3">
    <source>
        <dbReference type="EMBL" id="TCK23037.1"/>
    </source>
</evidence>
<comment type="caution">
    <text evidence="3">The sequence shown here is derived from an EMBL/GenBank/DDBJ whole genome shotgun (WGS) entry which is preliminary data.</text>
</comment>
<name>A0A4R1HKX0_PSEEN</name>
<evidence type="ECO:0008006" key="5">
    <source>
        <dbReference type="Google" id="ProtNLM"/>
    </source>
</evidence>
<feature type="chain" id="PRO_5020701497" description="Secreted protein" evidence="2">
    <location>
        <begin position="33"/>
        <end position="204"/>
    </location>
</feature>
<gene>
    <name evidence="3" type="ORF">EV378_7048</name>
</gene>
<reference evidence="3 4" key="1">
    <citation type="submission" date="2019-03" db="EMBL/GenBank/DDBJ databases">
        <title>Sequencing the genomes of 1000 actinobacteria strains.</title>
        <authorList>
            <person name="Klenk H.-P."/>
        </authorList>
    </citation>
    <scope>NUCLEOTIDE SEQUENCE [LARGE SCALE GENOMIC DNA]</scope>
    <source>
        <strain evidence="3 4">DSM 44969</strain>
    </source>
</reference>
<dbReference type="EMBL" id="SMFZ01000002">
    <property type="protein sequence ID" value="TCK23037.1"/>
    <property type="molecule type" value="Genomic_DNA"/>
</dbReference>
<dbReference type="Proteomes" id="UP000295560">
    <property type="component" value="Unassembled WGS sequence"/>
</dbReference>
<evidence type="ECO:0000256" key="1">
    <source>
        <dbReference type="SAM" id="MobiDB-lite"/>
    </source>
</evidence>
<sequence>MSGRHRRAQVAGARRALVSTVPVLGLAGVVTAAVGSTAQTTPEAAGTALVTTPIPTPTSVALNQPDLGIGPDVTTVAADASKAAGQAGERQREQERQSIDALVDDVRGDARARDIAAGQQSQDQITAFQKDAEQIRKADEKRKADADKADDRRSCSWGGIPQMGGSTDGNEIVGRDCGLLDVFGTQRSSDPWIDGQLLDARGDS</sequence>